<dbReference type="Proteomes" id="UP001566132">
    <property type="component" value="Unassembled WGS sequence"/>
</dbReference>
<proteinExistence type="predicted"/>
<protein>
    <submittedName>
        <fullName evidence="1">Uncharacterized protein</fullName>
    </submittedName>
</protein>
<organism evidence="1 2">
    <name type="scientific">Hypothenemus hampei</name>
    <name type="common">Coffee berry borer</name>
    <dbReference type="NCBI Taxonomy" id="57062"/>
    <lineage>
        <taxon>Eukaryota</taxon>
        <taxon>Metazoa</taxon>
        <taxon>Ecdysozoa</taxon>
        <taxon>Arthropoda</taxon>
        <taxon>Hexapoda</taxon>
        <taxon>Insecta</taxon>
        <taxon>Pterygota</taxon>
        <taxon>Neoptera</taxon>
        <taxon>Endopterygota</taxon>
        <taxon>Coleoptera</taxon>
        <taxon>Polyphaga</taxon>
        <taxon>Cucujiformia</taxon>
        <taxon>Curculionidae</taxon>
        <taxon>Scolytinae</taxon>
        <taxon>Hypothenemus</taxon>
    </lineage>
</organism>
<keyword evidence="2" id="KW-1185">Reference proteome</keyword>
<sequence>MTEIRSLDQSNTSTVKSIDTPNYTANLKSYALSSGLMTKPGTIQLINDAVTMEKITLPTIREGLSIRQSPEFQKPVPQLTNRKLDILTNSTQRNKETICFFRGKFQPFCNKPHLMRKPLN</sequence>
<evidence type="ECO:0000313" key="1">
    <source>
        <dbReference type="EMBL" id="KAL1516511.1"/>
    </source>
</evidence>
<dbReference type="EMBL" id="JBDJPC010000001">
    <property type="protein sequence ID" value="KAL1516511.1"/>
    <property type="molecule type" value="Genomic_DNA"/>
</dbReference>
<reference evidence="1 2" key="1">
    <citation type="submission" date="2024-05" db="EMBL/GenBank/DDBJ databases">
        <title>Genetic variation in Jamaican populations of the coffee berry borer (Hypothenemus hampei).</title>
        <authorList>
            <person name="Errbii M."/>
            <person name="Myrie A."/>
        </authorList>
    </citation>
    <scope>NUCLEOTIDE SEQUENCE [LARGE SCALE GENOMIC DNA]</scope>
    <source>
        <strain evidence="1">JA-Hopewell-2020-01-JO</strain>
        <tissue evidence="1">Whole body</tissue>
    </source>
</reference>
<gene>
    <name evidence="1" type="ORF">ABEB36_000420</name>
</gene>
<evidence type="ECO:0000313" key="2">
    <source>
        <dbReference type="Proteomes" id="UP001566132"/>
    </source>
</evidence>
<accession>A0ABD1FB57</accession>
<dbReference type="AlphaFoldDB" id="A0ABD1FB57"/>
<comment type="caution">
    <text evidence="1">The sequence shown here is derived from an EMBL/GenBank/DDBJ whole genome shotgun (WGS) entry which is preliminary data.</text>
</comment>
<name>A0ABD1FB57_HYPHA</name>